<evidence type="ECO:0000313" key="21">
    <source>
        <dbReference type="Proteomes" id="UP001151760"/>
    </source>
</evidence>
<keyword evidence="11" id="KW-0695">RNA-directed DNA polymerase</keyword>
<dbReference type="PANTHER" id="PTHR37984:SF5">
    <property type="entry name" value="PROTEIN NYNRIN-LIKE"/>
    <property type="match status" value="1"/>
</dbReference>
<dbReference type="SUPFAM" id="SSF54160">
    <property type="entry name" value="Chromo domain-like"/>
    <property type="match status" value="1"/>
</dbReference>
<evidence type="ECO:0000259" key="18">
    <source>
        <dbReference type="PROSITE" id="PS50878"/>
    </source>
</evidence>
<keyword evidence="5" id="KW-0479">Metal-binding</keyword>
<feature type="region of interest" description="Disordered" evidence="16">
    <location>
        <begin position="1"/>
        <end position="22"/>
    </location>
</feature>
<dbReference type="PROSITE" id="PS50013">
    <property type="entry name" value="CHROMO_2"/>
    <property type="match status" value="1"/>
</dbReference>
<dbReference type="Pfam" id="PF17919">
    <property type="entry name" value="RT_RNaseH_2"/>
    <property type="match status" value="1"/>
</dbReference>
<proteinExistence type="predicted"/>
<gene>
    <name evidence="20" type="ORF">Tco_0752787</name>
</gene>
<keyword evidence="2" id="KW-0808">Transferase</keyword>
<dbReference type="Gene3D" id="3.30.420.10">
    <property type="entry name" value="Ribonuclease H-like superfamily/Ribonuclease H"/>
    <property type="match status" value="1"/>
</dbReference>
<evidence type="ECO:0000256" key="1">
    <source>
        <dbReference type="ARBA" id="ARBA00022670"/>
    </source>
</evidence>
<evidence type="ECO:0000256" key="16">
    <source>
        <dbReference type="SAM" id="MobiDB-lite"/>
    </source>
</evidence>
<evidence type="ECO:0000256" key="11">
    <source>
        <dbReference type="ARBA" id="ARBA00022918"/>
    </source>
</evidence>
<dbReference type="PROSITE" id="PS50878">
    <property type="entry name" value="RT_POL"/>
    <property type="match status" value="1"/>
</dbReference>
<dbReference type="InterPro" id="IPR036397">
    <property type="entry name" value="RNaseH_sf"/>
</dbReference>
<feature type="domain" description="Integrase catalytic" evidence="19">
    <location>
        <begin position="778"/>
        <end position="942"/>
    </location>
</feature>
<evidence type="ECO:0000256" key="2">
    <source>
        <dbReference type="ARBA" id="ARBA00022679"/>
    </source>
</evidence>
<dbReference type="SUPFAM" id="SSF56672">
    <property type="entry name" value="DNA/RNA polymerases"/>
    <property type="match status" value="1"/>
</dbReference>
<evidence type="ECO:0000256" key="5">
    <source>
        <dbReference type="ARBA" id="ARBA00022723"/>
    </source>
</evidence>
<dbReference type="Proteomes" id="UP001151760">
    <property type="component" value="Unassembled WGS sequence"/>
</dbReference>
<keyword evidence="13" id="KW-0238">DNA-binding</keyword>
<dbReference type="Pfam" id="PF08284">
    <property type="entry name" value="RVP_2"/>
    <property type="match status" value="1"/>
</dbReference>
<keyword evidence="12" id="KW-0239">DNA-directed DNA polymerase</keyword>
<keyword evidence="3" id="KW-0548">Nucleotidyltransferase</keyword>
<dbReference type="InterPro" id="IPR041588">
    <property type="entry name" value="Integrase_H2C2"/>
</dbReference>
<dbReference type="PROSITE" id="PS50994">
    <property type="entry name" value="INTEGRASE"/>
    <property type="match status" value="1"/>
</dbReference>
<dbReference type="InterPro" id="IPR050951">
    <property type="entry name" value="Retrovirus_Pol_polyprotein"/>
</dbReference>
<dbReference type="InterPro" id="IPR016197">
    <property type="entry name" value="Chromo-like_dom_sf"/>
</dbReference>
<dbReference type="InterPro" id="IPR012337">
    <property type="entry name" value="RNaseH-like_sf"/>
</dbReference>
<evidence type="ECO:0000256" key="13">
    <source>
        <dbReference type="ARBA" id="ARBA00023125"/>
    </source>
</evidence>
<dbReference type="Gene3D" id="3.30.70.270">
    <property type="match status" value="2"/>
</dbReference>
<comment type="caution">
    <text evidence="20">The sequence shown here is derived from an EMBL/GenBank/DDBJ whole genome shotgun (WGS) entry which is preliminary data.</text>
</comment>
<dbReference type="Pfam" id="PF00078">
    <property type="entry name" value="RVT_1"/>
    <property type="match status" value="1"/>
</dbReference>
<evidence type="ECO:0000256" key="7">
    <source>
        <dbReference type="ARBA" id="ARBA00022759"/>
    </source>
</evidence>
<evidence type="ECO:0000256" key="8">
    <source>
        <dbReference type="ARBA" id="ARBA00022801"/>
    </source>
</evidence>
<dbReference type="CDD" id="cd09274">
    <property type="entry name" value="RNase_HI_RT_Ty3"/>
    <property type="match status" value="1"/>
</dbReference>
<dbReference type="InterPro" id="IPR000953">
    <property type="entry name" value="Chromo/chromo_shadow_dom"/>
</dbReference>
<dbReference type="SUPFAM" id="SSF53098">
    <property type="entry name" value="Ribonuclease H-like"/>
    <property type="match status" value="1"/>
</dbReference>
<feature type="domain" description="Reverse transcriptase" evidence="18">
    <location>
        <begin position="264"/>
        <end position="443"/>
    </location>
</feature>
<evidence type="ECO:0000256" key="12">
    <source>
        <dbReference type="ARBA" id="ARBA00022932"/>
    </source>
</evidence>
<dbReference type="InterPro" id="IPR041577">
    <property type="entry name" value="RT_RNaseH_2"/>
</dbReference>
<keyword evidence="6" id="KW-0064">Aspartyl protease</keyword>
<evidence type="ECO:0000256" key="14">
    <source>
        <dbReference type="ARBA" id="ARBA00023172"/>
    </source>
</evidence>
<dbReference type="Gene3D" id="2.40.50.40">
    <property type="match status" value="1"/>
</dbReference>
<dbReference type="SUPFAM" id="SSF50630">
    <property type="entry name" value="Acid proteases"/>
    <property type="match status" value="1"/>
</dbReference>
<dbReference type="InterPro" id="IPR043502">
    <property type="entry name" value="DNA/RNA_pol_sf"/>
</dbReference>
<dbReference type="Pfam" id="PF00385">
    <property type="entry name" value="Chromo"/>
    <property type="match status" value="1"/>
</dbReference>
<keyword evidence="7" id="KW-0255">Endonuclease</keyword>
<name>A0ABQ4Z9J6_9ASTR</name>
<dbReference type="Gene3D" id="2.40.70.10">
    <property type="entry name" value="Acid Proteases"/>
    <property type="match status" value="1"/>
</dbReference>
<dbReference type="InterPro" id="IPR021109">
    <property type="entry name" value="Peptidase_aspartic_dom_sf"/>
</dbReference>
<sequence length="1154" mass="130251">MISDVSEVEDEESLGDNQEQNPGDSHVEISFHAISGSINPQTLRLPGKINNKEVVVLIDGGSTHNFVDQALVDRFGLVVEKDTPLKVVVGNREHVTCTGRVRALTIVIQGYVISTDFFVLPVAACPIVLGVQWLKTLGPVEMDYEQLTIGFHLAGSSHKLQGLKGSELAALKTHELMGIQGTALFLQITPVPTEDPPKRSPCPVIQRVLSQFSTVFQNPTTLPPKRFQDHGIPLLPGARPVSTRPYRQPYLQKAEIEKQVRELLQQGLIRPSHSPFSSPVLLVKKSDGTWRFCIDYRSLNDVTVKDKYPIPMIDELLDELHGSRFYSKLDLRSGYHQIRVRDEDIHKTAFKTHEGHYEFVVMPFGLTNAPATFQCLMNDLFRPYLRKFILVFFDDILIYSKTFEEHVDHLQVVLGILEANQLFAKASKCCFAVTQVNYLGHVISSDGVQVEPDKIQAVSAWPTPTNAKGVRGFLGLAGYYRKFIKGFGGIAAPLHRLVGKAPFQWDDSAHQAFQDLKKALTTAPTLGLPNWSLPFTLECDASGVGIGAVLTQNGRPLAYFSAPLKGTMLSWSTYEKEMLAVVKAVRKWRHYLLGRTFVVKTDHMSLKYLLEQRITTPAQAKWLSKLLGYDYKIEYKKGVSNKGADALSRRPECHLLAISHPCSLIWADIQNEVRTDPYYADLPSSLPTKSQKNVVVRDGVWFRAGAILLSPTSSLLPTVLEMCHSSPEGGHFGFHKTLAKVKQSFWWVGLKEMLKRFLRECHVCQRFKTDSMKPAGLLQPLPIPEQVWEDVSMDFVEGLPNSNGFTAVMVVVDRLSKYAHFVPLRHPFTASTIAREFVSNIVRLHGIPSTVVSDRDKVFISSFWQALFKLQGTGLCMSSSYHPQSDGQTEVVNRTMEQYLRCFAGDKPKKWVEWLPWAEYSYNTSVHTSTKMMPFQVVYGRPPPKLLSYVPGTTNIQVVDEYLRDRDELLRQLRANLLAAQHRMKIQADHHRRELEFEKGDLVFVKLQPYRQTSVATRGSNKLSPRFFGPYRILEKVGAVAYRVELPPGSLIHNVFHVSLLRRCVGSAIDSSPATIDVSVLPSGPLQPECILDERVVQKGKYRPKTELLVKWLGRPREDATWETKWRFLRSYPNFRLEDKSSVSGVDCYVTEPM</sequence>
<dbReference type="Gene3D" id="3.10.10.10">
    <property type="entry name" value="HIV Type 1 Reverse Transcriptase, subunit A, domain 1"/>
    <property type="match status" value="1"/>
</dbReference>
<feature type="domain" description="Chromo" evidence="17">
    <location>
        <begin position="1086"/>
        <end position="1124"/>
    </location>
</feature>
<evidence type="ECO:0000259" key="19">
    <source>
        <dbReference type="PROSITE" id="PS50994"/>
    </source>
</evidence>
<keyword evidence="1" id="KW-0645">Protease</keyword>
<evidence type="ECO:0000256" key="4">
    <source>
        <dbReference type="ARBA" id="ARBA00022722"/>
    </source>
</evidence>
<dbReference type="InterPro" id="IPR056924">
    <property type="entry name" value="SH3_Tf2-1"/>
</dbReference>
<accession>A0ABQ4Z9J6</accession>
<reference evidence="20" key="2">
    <citation type="submission" date="2022-01" db="EMBL/GenBank/DDBJ databases">
        <authorList>
            <person name="Yamashiro T."/>
            <person name="Shiraishi A."/>
            <person name="Satake H."/>
            <person name="Nakayama K."/>
        </authorList>
    </citation>
    <scope>NUCLEOTIDE SEQUENCE</scope>
</reference>
<keyword evidence="4" id="KW-0540">Nuclease</keyword>
<keyword evidence="8" id="KW-0378">Hydrolase</keyword>
<dbReference type="CDD" id="cd01647">
    <property type="entry name" value="RT_LTR"/>
    <property type="match status" value="1"/>
</dbReference>
<evidence type="ECO:0000256" key="6">
    <source>
        <dbReference type="ARBA" id="ARBA00022750"/>
    </source>
</evidence>
<evidence type="ECO:0000256" key="15">
    <source>
        <dbReference type="ARBA" id="ARBA00023268"/>
    </source>
</evidence>
<evidence type="ECO:0000256" key="9">
    <source>
        <dbReference type="ARBA" id="ARBA00022842"/>
    </source>
</evidence>
<dbReference type="EMBL" id="BQNB010011109">
    <property type="protein sequence ID" value="GJS86246.1"/>
    <property type="molecule type" value="Genomic_DNA"/>
</dbReference>
<dbReference type="Gene3D" id="1.10.340.70">
    <property type="match status" value="1"/>
</dbReference>
<dbReference type="InterPro" id="IPR043128">
    <property type="entry name" value="Rev_trsase/Diguanyl_cyclase"/>
</dbReference>
<organism evidence="20 21">
    <name type="scientific">Tanacetum coccineum</name>
    <dbReference type="NCBI Taxonomy" id="301880"/>
    <lineage>
        <taxon>Eukaryota</taxon>
        <taxon>Viridiplantae</taxon>
        <taxon>Streptophyta</taxon>
        <taxon>Embryophyta</taxon>
        <taxon>Tracheophyta</taxon>
        <taxon>Spermatophyta</taxon>
        <taxon>Magnoliopsida</taxon>
        <taxon>eudicotyledons</taxon>
        <taxon>Gunneridae</taxon>
        <taxon>Pentapetalae</taxon>
        <taxon>asterids</taxon>
        <taxon>campanulids</taxon>
        <taxon>Asterales</taxon>
        <taxon>Asteraceae</taxon>
        <taxon>Asteroideae</taxon>
        <taxon>Anthemideae</taxon>
        <taxon>Anthemidinae</taxon>
        <taxon>Tanacetum</taxon>
    </lineage>
</organism>
<keyword evidence="21" id="KW-1185">Reference proteome</keyword>
<dbReference type="InterPro" id="IPR001584">
    <property type="entry name" value="Integrase_cat-core"/>
</dbReference>
<keyword evidence="15" id="KW-0511">Multifunctional enzyme</keyword>
<evidence type="ECO:0000259" key="17">
    <source>
        <dbReference type="PROSITE" id="PS50013"/>
    </source>
</evidence>
<keyword evidence="9" id="KW-0460">Magnesium</keyword>
<feature type="compositionally biased region" description="Acidic residues" evidence="16">
    <location>
        <begin position="1"/>
        <end position="14"/>
    </location>
</feature>
<dbReference type="CDD" id="cd00303">
    <property type="entry name" value="retropepsin_like"/>
    <property type="match status" value="1"/>
</dbReference>
<evidence type="ECO:0000256" key="3">
    <source>
        <dbReference type="ARBA" id="ARBA00022695"/>
    </source>
</evidence>
<dbReference type="Pfam" id="PF17921">
    <property type="entry name" value="Integrase_H2C2"/>
    <property type="match status" value="1"/>
</dbReference>
<reference evidence="20" key="1">
    <citation type="journal article" date="2022" name="Int. J. Mol. Sci.">
        <title>Draft Genome of Tanacetum Coccineum: Genomic Comparison of Closely Related Tanacetum-Family Plants.</title>
        <authorList>
            <person name="Yamashiro T."/>
            <person name="Shiraishi A."/>
            <person name="Nakayama K."/>
            <person name="Satake H."/>
        </authorList>
    </citation>
    <scope>NUCLEOTIDE SEQUENCE</scope>
</reference>
<dbReference type="PANTHER" id="PTHR37984">
    <property type="entry name" value="PROTEIN CBG26694"/>
    <property type="match status" value="1"/>
</dbReference>
<evidence type="ECO:0000313" key="20">
    <source>
        <dbReference type="EMBL" id="GJS86246.1"/>
    </source>
</evidence>
<dbReference type="InterPro" id="IPR000477">
    <property type="entry name" value="RT_dom"/>
</dbReference>
<dbReference type="Gene3D" id="3.10.20.370">
    <property type="match status" value="1"/>
</dbReference>
<dbReference type="InterPro" id="IPR023780">
    <property type="entry name" value="Chromo_domain"/>
</dbReference>
<protein>
    <submittedName>
        <fullName evidence="20">Transposon Tf2-12 polyprotein</fullName>
    </submittedName>
</protein>
<keyword evidence="10" id="KW-0229">DNA integration</keyword>
<dbReference type="Pfam" id="PF24626">
    <property type="entry name" value="SH3_Tf2-1"/>
    <property type="match status" value="1"/>
</dbReference>
<keyword evidence="14" id="KW-0233">DNA recombination</keyword>
<evidence type="ECO:0000256" key="10">
    <source>
        <dbReference type="ARBA" id="ARBA00022908"/>
    </source>
</evidence>